<evidence type="ECO:0000313" key="1">
    <source>
        <dbReference type="EMBL" id="GBM01530.1"/>
    </source>
</evidence>
<sequence length="235" mass="26887">MASVQDNGADQPNNIMAIFIDLKREFSSFRIDINTKIDHFSKQIALEGTEEEICPQFAQAIGNISQAVGREARLECVVDNLGRFRLEPESVVEFDIEGSETVPVKPVVNDIVSLTKNIRLEVNKTEIDYLVKESSLELPNEVLKEFHCVSQQKVMEKSFSEKEEVAANQQSSGTIREMLKVRETVASYIEKHHPNQAVVMRATNLFNDDSVQHFRHIFKSRQKQMFLDDFLVIKK</sequence>
<gene>
    <name evidence="1" type="ORF">AVEN_209332_1</name>
</gene>
<proteinExistence type="predicted"/>
<reference evidence="1 2" key="1">
    <citation type="journal article" date="2019" name="Sci. Rep.">
        <title>Orb-weaving spider Araneus ventricosus genome elucidates the spidroin gene catalogue.</title>
        <authorList>
            <person name="Kono N."/>
            <person name="Nakamura H."/>
            <person name="Ohtoshi R."/>
            <person name="Moran D.A.P."/>
            <person name="Shinohara A."/>
            <person name="Yoshida Y."/>
            <person name="Fujiwara M."/>
            <person name="Mori M."/>
            <person name="Tomita M."/>
            <person name="Arakawa K."/>
        </authorList>
    </citation>
    <scope>NUCLEOTIDE SEQUENCE [LARGE SCALE GENOMIC DNA]</scope>
</reference>
<dbReference type="OrthoDB" id="7607518at2759"/>
<name>A0A4Y2CBD1_ARAVE</name>
<protein>
    <submittedName>
        <fullName evidence="1">Uncharacterized protein</fullName>
    </submittedName>
</protein>
<keyword evidence="2" id="KW-1185">Reference proteome</keyword>
<comment type="caution">
    <text evidence="1">The sequence shown here is derived from an EMBL/GenBank/DDBJ whole genome shotgun (WGS) entry which is preliminary data.</text>
</comment>
<dbReference type="AlphaFoldDB" id="A0A4Y2CBD1"/>
<evidence type="ECO:0000313" key="2">
    <source>
        <dbReference type="Proteomes" id="UP000499080"/>
    </source>
</evidence>
<dbReference type="Proteomes" id="UP000499080">
    <property type="component" value="Unassembled WGS sequence"/>
</dbReference>
<dbReference type="EMBL" id="BGPR01000170">
    <property type="protein sequence ID" value="GBM01530.1"/>
    <property type="molecule type" value="Genomic_DNA"/>
</dbReference>
<accession>A0A4Y2CBD1</accession>
<organism evidence="1 2">
    <name type="scientific">Araneus ventricosus</name>
    <name type="common">Orbweaver spider</name>
    <name type="synonym">Epeira ventricosa</name>
    <dbReference type="NCBI Taxonomy" id="182803"/>
    <lineage>
        <taxon>Eukaryota</taxon>
        <taxon>Metazoa</taxon>
        <taxon>Ecdysozoa</taxon>
        <taxon>Arthropoda</taxon>
        <taxon>Chelicerata</taxon>
        <taxon>Arachnida</taxon>
        <taxon>Araneae</taxon>
        <taxon>Araneomorphae</taxon>
        <taxon>Entelegynae</taxon>
        <taxon>Araneoidea</taxon>
        <taxon>Araneidae</taxon>
        <taxon>Araneus</taxon>
    </lineage>
</organism>